<dbReference type="EMBL" id="JPGY02000001">
    <property type="protein sequence ID" value="KRU14722.1"/>
    <property type="molecule type" value="Genomic_DNA"/>
</dbReference>
<dbReference type="GeneID" id="93075304"/>
<keyword evidence="9" id="KW-1185">Reference proteome</keyword>
<sequence>MNLDEMINKYHKKLNENDLYIWNYISKHRKECESLSIDELAHKCSVSRTTVLRFSQKLNLKGYGELKFYLKLDNEKSKENINNVEIVCNSYNEVIKRIKEKDCTEIFDAIDKAKTLYVYGIGMVQSSIKKEIKRIFMNVGKQFYDLSGYDEVNSIINFVTDEDLFIMISLSGENKFIVDFSKNLKIRNVPIISITRLEDNSLAKLSDYNLYTSTALIPNVFNHMNFESVTSYFILIEILFLKYMEYESQKKKRE</sequence>
<organism evidence="6 9">
    <name type="scientific">Clostridium pasteurianum DSM 525 = ATCC 6013</name>
    <dbReference type="NCBI Taxonomy" id="1262449"/>
    <lineage>
        <taxon>Bacteria</taxon>
        <taxon>Bacillati</taxon>
        <taxon>Bacillota</taxon>
        <taxon>Clostridia</taxon>
        <taxon>Eubacteriales</taxon>
        <taxon>Clostridiaceae</taxon>
        <taxon>Clostridium</taxon>
    </lineage>
</organism>
<proteinExistence type="predicted"/>
<dbReference type="PROSITE" id="PS51071">
    <property type="entry name" value="HTH_RPIR"/>
    <property type="match status" value="1"/>
</dbReference>
<evidence type="ECO:0000313" key="6">
    <source>
        <dbReference type="EMBL" id="AJA53252.1"/>
    </source>
</evidence>
<reference evidence="6 9" key="1">
    <citation type="journal article" date="2015" name="Genome Announc.">
        <title>Complete Genome Sequence of the Nitrogen-Fixing and Solvent-Producing Clostridium pasteurianum DSM 525.</title>
        <authorList>
            <person name="Poehlein A."/>
            <person name="Grosse-Honebrink A."/>
            <person name="Zhang Y."/>
            <person name="Minton N.P."/>
            <person name="Daniel R."/>
        </authorList>
    </citation>
    <scope>NUCLEOTIDE SEQUENCE [LARGE SCALE GENOMIC DNA]</scope>
    <source>
        <strain evidence="6">DSM 525</strain>
        <strain evidence="9">DSM 525 / ATCC 6013</strain>
    </source>
</reference>
<evidence type="ECO:0000259" key="4">
    <source>
        <dbReference type="PROSITE" id="PS51071"/>
    </source>
</evidence>
<reference evidence="7 8" key="3">
    <citation type="journal article" name="Genome Announc.">
        <title>Improved Draft Genome Sequence of Clostridium pasteurianum Strain ATCC 6013 (DSM 525) Using a Hybrid Next-Generation Sequencing Approach.</title>
        <authorList>
            <person name="Pyne M.E."/>
            <person name="Utturkar S."/>
            <person name="Brown S.D."/>
            <person name="Moo-Young M."/>
            <person name="Chung D.A."/>
            <person name="Chou C.P."/>
        </authorList>
    </citation>
    <scope>NUCLEOTIDE SEQUENCE [LARGE SCALE GENOMIC DNA]</scope>
    <source>
        <strain evidence="7 8">ATCC 6013</strain>
    </source>
</reference>
<dbReference type="Proteomes" id="UP000030905">
    <property type="component" value="Chromosome"/>
</dbReference>
<dbReference type="GO" id="GO:0003700">
    <property type="term" value="F:DNA-binding transcription factor activity"/>
    <property type="evidence" value="ECO:0007669"/>
    <property type="project" value="InterPro"/>
</dbReference>
<dbReference type="SUPFAM" id="SSF53697">
    <property type="entry name" value="SIS domain"/>
    <property type="match status" value="1"/>
</dbReference>
<accession>A0A0H3J716</accession>
<evidence type="ECO:0000313" key="7">
    <source>
        <dbReference type="EMBL" id="KRU14722.1"/>
    </source>
</evidence>
<dbReference type="Proteomes" id="UP000028042">
    <property type="component" value="Unassembled WGS sequence"/>
</dbReference>
<evidence type="ECO:0000256" key="1">
    <source>
        <dbReference type="ARBA" id="ARBA00023015"/>
    </source>
</evidence>
<dbReference type="Pfam" id="PF01418">
    <property type="entry name" value="HTH_6"/>
    <property type="match status" value="1"/>
</dbReference>
<dbReference type="AlphaFoldDB" id="A0A0H3J716"/>
<dbReference type="InterPro" id="IPR046348">
    <property type="entry name" value="SIS_dom_sf"/>
</dbReference>
<dbReference type="EMBL" id="CP009268">
    <property type="protein sequence ID" value="AJA53252.1"/>
    <property type="molecule type" value="Genomic_DNA"/>
</dbReference>
<dbReference type="InterPro" id="IPR000281">
    <property type="entry name" value="HTH_RpiR"/>
</dbReference>
<dbReference type="eggNOG" id="COG1737">
    <property type="taxonomic scope" value="Bacteria"/>
</dbReference>
<keyword evidence="3" id="KW-0804">Transcription</keyword>
<dbReference type="Gene3D" id="3.40.50.10490">
    <property type="entry name" value="Glucose-6-phosphate isomerase like protein, domain 1"/>
    <property type="match status" value="1"/>
</dbReference>
<dbReference type="InterPro" id="IPR009057">
    <property type="entry name" value="Homeodomain-like_sf"/>
</dbReference>
<evidence type="ECO:0000256" key="2">
    <source>
        <dbReference type="ARBA" id="ARBA00023125"/>
    </source>
</evidence>
<dbReference type="GO" id="GO:0003677">
    <property type="term" value="F:DNA binding"/>
    <property type="evidence" value="ECO:0007669"/>
    <property type="project" value="UniProtKB-KW"/>
</dbReference>
<dbReference type="KEGG" id="cpat:CLPA_c31980"/>
<protein>
    <submittedName>
        <fullName evidence="6">HTH-type transcriptional regulator GlvR</fullName>
    </submittedName>
    <submittedName>
        <fullName evidence="7">Transcriptional regulator, RpiR family</fullName>
    </submittedName>
</protein>
<dbReference type="CDD" id="cd05013">
    <property type="entry name" value="SIS_RpiR"/>
    <property type="match status" value="1"/>
</dbReference>
<dbReference type="InterPro" id="IPR036388">
    <property type="entry name" value="WH-like_DNA-bd_sf"/>
</dbReference>
<evidence type="ECO:0000259" key="5">
    <source>
        <dbReference type="PROSITE" id="PS51464"/>
    </source>
</evidence>
<dbReference type="PANTHER" id="PTHR30514">
    <property type="entry name" value="GLUCOKINASE"/>
    <property type="match status" value="1"/>
</dbReference>
<name>A0A0H3J716_CLOPA</name>
<dbReference type="PATRIC" id="fig|1262449.3.peg.3084"/>
<dbReference type="InterPro" id="IPR035472">
    <property type="entry name" value="RpiR-like_SIS"/>
</dbReference>
<dbReference type="RefSeq" id="WP_003446669.1">
    <property type="nucleotide sequence ID" value="NZ_ANZB01000012.1"/>
</dbReference>
<dbReference type="PROSITE" id="PS51464">
    <property type="entry name" value="SIS"/>
    <property type="match status" value="1"/>
</dbReference>
<dbReference type="InterPro" id="IPR047640">
    <property type="entry name" value="RpiR-like"/>
</dbReference>
<reference evidence="7" key="2">
    <citation type="submission" date="2015-10" db="EMBL/GenBank/DDBJ databases">
        <title>Improved Draft Genome Sequence of Clostridium pasteurianum Strain ATCC 6013 (DSM 525) Using a Hybrid Next-Generation Sequencing Approach.</title>
        <authorList>
            <person name="Pyne M.E."/>
            <person name="Utturkar S.M."/>
            <person name="Brown S.D."/>
            <person name="Moo-Young M."/>
            <person name="Chung D.A."/>
            <person name="Chou P.C."/>
        </authorList>
    </citation>
    <scope>NUCLEOTIDE SEQUENCE</scope>
    <source>
        <strain evidence="7">ATCC 6013</strain>
    </source>
</reference>
<dbReference type="InterPro" id="IPR001347">
    <property type="entry name" value="SIS_dom"/>
</dbReference>
<dbReference type="GO" id="GO:1901135">
    <property type="term" value="P:carbohydrate derivative metabolic process"/>
    <property type="evidence" value="ECO:0007669"/>
    <property type="project" value="InterPro"/>
</dbReference>
<dbReference type="KEGG" id="cpae:CPAST_c31980"/>
<dbReference type="Pfam" id="PF01380">
    <property type="entry name" value="SIS"/>
    <property type="match status" value="1"/>
</dbReference>
<dbReference type="GO" id="GO:0097367">
    <property type="term" value="F:carbohydrate derivative binding"/>
    <property type="evidence" value="ECO:0007669"/>
    <property type="project" value="InterPro"/>
</dbReference>
<gene>
    <name evidence="6" type="primary">glvR2</name>
    <name evidence="6" type="ORF">CLPA_c31980</name>
    <name evidence="7" type="ORF">CP6013_03981</name>
</gene>
<keyword evidence="1" id="KW-0805">Transcription regulation</keyword>
<feature type="domain" description="HTH rpiR-type" evidence="4">
    <location>
        <begin position="1"/>
        <end position="77"/>
    </location>
</feature>
<dbReference type="SUPFAM" id="SSF46689">
    <property type="entry name" value="Homeodomain-like"/>
    <property type="match status" value="1"/>
</dbReference>
<feature type="domain" description="SIS" evidence="5">
    <location>
        <begin position="106"/>
        <end position="249"/>
    </location>
</feature>
<dbReference type="Gene3D" id="1.10.10.10">
    <property type="entry name" value="Winged helix-like DNA-binding domain superfamily/Winged helix DNA-binding domain"/>
    <property type="match status" value="1"/>
</dbReference>
<keyword evidence="2" id="KW-0238">DNA-binding</keyword>
<evidence type="ECO:0000313" key="8">
    <source>
        <dbReference type="Proteomes" id="UP000028042"/>
    </source>
</evidence>
<dbReference type="PANTHER" id="PTHR30514:SF1">
    <property type="entry name" value="HTH-TYPE TRANSCRIPTIONAL REGULATOR HEXR-RELATED"/>
    <property type="match status" value="1"/>
</dbReference>
<evidence type="ECO:0000313" key="9">
    <source>
        <dbReference type="Proteomes" id="UP000030905"/>
    </source>
</evidence>
<evidence type="ECO:0000256" key="3">
    <source>
        <dbReference type="ARBA" id="ARBA00023163"/>
    </source>
</evidence>